<dbReference type="EMBL" id="SNVV01000008">
    <property type="protein sequence ID" value="TDN50760.1"/>
    <property type="molecule type" value="Genomic_DNA"/>
</dbReference>
<dbReference type="AlphaFoldDB" id="A0A4R6DZF2"/>
<comment type="caution">
    <text evidence="1">The sequence shown here is derived from an EMBL/GenBank/DDBJ whole genome shotgun (WGS) entry which is preliminary data.</text>
</comment>
<name>A0A4R6DZF2_9RHOO</name>
<dbReference type="OrthoDB" id="7059007at2"/>
<evidence type="ECO:0000313" key="1">
    <source>
        <dbReference type="EMBL" id="TDN50760.1"/>
    </source>
</evidence>
<dbReference type="RefSeq" id="WP_133591104.1">
    <property type="nucleotide sequence ID" value="NZ_SNVV01000008.1"/>
</dbReference>
<reference evidence="1 2" key="1">
    <citation type="submission" date="2019-03" db="EMBL/GenBank/DDBJ databases">
        <title>Genomic Encyclopedia of Type Strains, Phase IV (KMG-IV): sequencing the most valuable type-strain genomes for metagenomic binning, comparative biology and taxonomic classification.</title>
        <authorList>
            <person name="Goeker M."/>
        </authorList>
    </citation>
    <scope>NUCLEOTIDE SEQUENCE [LARGE SCALE GENOMIC DNA]</scope>
    <source>
        <strain evidence="1 2">DSM 12121</strain>
    </source>
</reference>
<keyword evidence="2" id="KW-1185">Reference proteome</keyword>
<evidence type="ECO:0000313" key="2">
    <source>
        <dbReference type="Proteomes" id="UP000295129"/>
    </source>
</evidence>
<proteinExistence type="predicted"/>
<sequence>MIRHDLSHWPLVITVASGRATLDDMLAFTAEWNHWLDECDAFATLRIFTDAAALEHPEGSAQNAKKWLQEKGEAIRTQVMGMATVVPPAEYERVRRMNVEKLFGVPAATFQDLPSALAWLQTQVFEPRGRTLDAAAAKAAVAALAQ</sequence>
<protein>
    <recommendedName>
        <fullName evidence="3">SpoIIAA-like protein</fullName>
    </recommendedName>
</protein>
<dbReference type="Proteomes" id="UP000295129">
    <property type="component" value="Unassembled WGS sequence"/>
</dbReference>
<accession>A0A4R6DZF2</accession>
<evidence type="ECO:0008006" key="3">
    <source>
        <dbReference type="Google" id="ProtNLM"/>
    </source>
</evidence>
<organism evidence="1 2">
    <name type="scientific">Azoarcus indigens</name>
    <dbReference type="NCBI Taxonomy" id="29545"/>
    <lineage>
        <taxon>Bacteria</taxon>
        <taxon>Pseudomonadati</taxon>
        <taxon>Pseudomonadota</taxon>
        <taxon>Betaproteobacteria</taxon>
        <taxon>Rhodocyclales</taxon>
        <taxon>Zoogloeaceae</taxon>
        <taxon>Azoarcus</taxon>
    </lineage>
</organism>
<gene>
    <name evidence="1" type="ORF">C7389_1083</name>
</gene>